<proteinExistence type="predicted"/>
<dbReference type="SMART" id="SM00151">
    <property type="entry name" value="SWIB"/>
    <property type="match status" value="1"/>
</dbReference>
<evidence type="ECO:0000259" key="9">
    <source>
        <dbReference type="PROSITE" id="PS50829"/>
    </source>
</evidence>
<feature type="compositionally biased region" description="Polar residues" evidence="6">
    <location>
        <begin position="1402"/>
        <end position="1428"/>
    </location>
</feature>
<dbReference type="Gene3D" id="3.30.1490.40">
    <property type="match status" value="1"/>
</dbReference>
<feature type="region of interest" description="Disordered" evidence="6">
    <location>
        <begin position="1707"/>
        <end position="1823"/>
    </location>
</feature>
<feature type="compositionally biased region" description="Basic and acidic residues" evidence="6">
    <location>
        <begin position="1778"/>
        <end position="1799"/>
    </location>
</feature>
<dbReference type="PANTHER" id="PTHR46695">
    <property type="entry name" value="ZINC FINGER CCCH DOMAIN-CONTAINING PROTEIN 44-RELATED"/>
    <property type="match status" value="1"/>
</dbReference>
<dbReference type="CDD" id="cd15568">
    <property type="entry name" value="PHD5_NSD"/>
    <property type="match status" value="1"/>
</dbReference>
<feature type="domain" description="C3H1-type" evidence="8">
    <location>
        <begin position="1815"/>
        <end position="1840"/>
    </location>
</feature>
<reference evidence="12" key="1">
    <citation type="submission" date="2023-08" db="EMBL/GenBank/DDBJ databases">
        <title>A de novo genome assembly of Solanum verrucosum Schlechtendal, a Mexican diploid species geographically isolated from the other diploid A-genome species in potato relatives.</title>
        <authorList>
            <person name="Hosaka K."/>
        </authorList>
    </citation>
    <scope>NUCLEOTIDE SEQUENCE</scope>
    <source>
        <tissue evidence="12">Young leaves</tissue>
    </source>
</reference>
<dbReference type="PROSITE" id="PS51925">
    <property type="entry name" value="SWIB_MDM2"/>
    <property type="match status" value="1"/>
</dbReference>
<feature type="compositionally biased region" description="Basic and acidic residues" evidence="6">
    <location>
        <begin position="363"/>
        <end position="385"/>
    </location>
</feature>
<dbReference type="InterPro" id="IPR036128">
    <property type="entry name" value="Plus3-like_sf"/>
</dbReference>
<dbReference type="SMART" id="SM00249">
    <property type="entry name" value="PHD"/>
    <property type="match status" value="1"/>
</dbReference>
<dbReference type="InterPro" id="IPR004343">
    <property type="entry name" value="Plus-3_dom"/>
</dbReference>
<dbReference type="CDD" id="cd10567">
    <property type="entry name" value="SWIB-MDM2_like"/>
    <property type="match status" value="1"/>
</dbReference>
<keyword evidence="1 5" id="KW-0479">Metal-binding</keyword>
<feature type="region of interest" description="Disordered" evidence="6">
    <location>
        <begin position="272"/>
        <end position="465"/>
    </location>
</feature>
<dbReference type="InterPro" id="IPR036885">
    <property type="entry name" value="SWIB_MDM2_dom_sf"/>
</dbReference>
<dbReference type="InterPro" id="IPR035445">
    <property type="entry name" value="GYF-like_dom_sf"/>
</dbReference>
<feature type="compositionally biased region" description="Polar residues" evidence="6">
    <location>
        <begin position="1634"/>
        <end position="1650"/>
    </location>
</feature>
<dbReference type="FunFam" id="3.30.40.10:FF:000303">
    <property type="entry name" value="Zinc finger CCCH domain-containing protein 19"/>
    <property type="match status" value="1"/>
</dbReference>
<evidence type="ECO:0000259" key="7">
    <source>
        <dbReference type="PROSITE" id="PS50016"/>
    </source>
</evidence>
<evidence type="ECO:0000256" key="3">
    <source>
        <dbReference type="ARBA" id="ARBA00022833"/>
    </source>
</evidence>
<dbReference type="Pfam" id="PF02213">
    <property type="entry name" value="GYF"/>
    <property type="match status" value="1"/>
</dbReference>
<feature type="compositionally biased region" description="Gly residues" evidence="6">
    <location>
        <begin position="1740"/>
        <end position="1750"/>
    </location>
</feature>
<keyword evidence="4" id="KW-0238">DNA-binding</keyword>
<organism evidence="12 13">
    <name type="scientific">Solanum verrucosum</name>
    <dbReference type="NCBI Taxonomy" id="315347"/>
    <lineage>
        <taxon>Eukaryota</taxon>
        <taxon>Viridiplantae</taxon>
        <taxon>Streptophyta</taxon>
        <taxon>Embryophyta</taxon>
        <taxon>Tracheophyta</taxon>
        <taxon>Spermatophyta</taxon>
        <taxon>Magnoliopsida</taxon>
        <taxon>eudicotyledons</taxon>
        <taxon>Gunneridae</taxon>
        <taxon>Pentapetalae</taxon>
        <taxon>asterids</taxon>
        <taxon>lamiids</taxon>
        <taxon>Solanales</taxon>
        <taxon>Solanaceae</taxon>
        <taxon>Solanoideae</taxon>
        <taxon>Solaneae</taxon>
        <taxon>Solanum</taxon>
    </lineage>
</organism>
<evidence type="ECO:0000259" key="8">
    <source>
        <dbReference type="PROSITE" id="PS50103"/>
    </source>
</evidence>
<dbReference type="GO" id="GO:0008270">
    <property type="term" value="F:zinc ion binding"/>
    <property type="evidence" value="ECO:0007669"/>
    <property type="project" value="UniProtKB-KW"/>
</dbReference>
<dbReference type="PROSITE" id="PS50103">
    <property type="entry name" value="ZF_C3H1"/>
    <property type="match status" value="1"/>
</dbReference>
<feature type="compositionally biased region" description="Polar residues" evidence="6">
    <location>
        <begin position="1204"/>
        <end position="1215"/>
    </location>
</feature>
<feature type="compositionally biased region" description="Acidic residues" evidence="6">
    <location>
        <begin position="292"/>
        <end position="306"/>
    </location>
</feature>
<feature type="compositionally biased region" description="Polar residues" evidence="6">
    <location>
        <begin position="1372"/>
        <end position="1390"/>
    </location>
</feature>
<dbReference type="SUPFAM" id="SSF57903">
    <property type="entry name" value="FYVE/PHD zinc finger"/>
    <property type="match status" value="1"/>
</dbReference>
<dbReference type="PANTHER" id="PTHR46695:SF5">
    <property type="entry name" value="RNA POLYMERASE-ASSOCIATED PROTEIN RTF1 HOMOLOG"/>
    <property type="match status" value="1"/>
</dbReference>
<dbReference type="InterPro" id="IPR001965">
    <property type="entry name" value="Znf_PHD"/>
</dbReference>
<feature type="compositionally biased region" description="Acidic residues" evidence="6">
    <location>
        <begin position="386"/>
        <end position="421"/>
    </location>
</feature>
<accession>A0AAF1A0K3</accession>
<feature type="compositionally biased region" description="Basic and acidic residues" evidence="6">
    <location>
        <begin position="1162"/>
        <end position="1171"/>
    </location>
</feature>
<keyword evidence="13" id="KW-1185">Reference proteome</keyword>
<feature type="region of interest" description="Disordered" evidence="6">
    <location>
        <begin position="1204"/>
        <end position="1258"/>
    </location>
</feature>
<dbReference type="GO" id="GO:0003677">
    <property type="term" value="F:DNA binding"/>
    <property type="evidence" value="ECO:0007669"/>
    <property type="project" value="UniProtKB-KW"/>
</dbReference>
<feature type="zinc finger region" description="C3H1-type" evidence="5">
    <location>
        <begin position="1815"/>
        <end position="1840"/>
    </location>
</feature>
<dbReference type="Pfam" id="PF02201">
    <property type="entry name" value="SWIB"/>
    <property type="match status" value="1"/>
</dbReference>
<evidence type="ECO:0000313" key="13">
    <source>
        <dbReference type="Proteomes" id="UP001234989"/>
    </source>
</evidence>
<evidence type="ECO:0000256" key="1">
    <source>
        <dbReference type="ARBA" id="ARBA00022723"/>
    </source>
</evidence>
<dbReference type="Gene3D" id="3.90.70.200">
    <property type="entry name" value="Plus-3 domain"/>
    <property type="match status" value="1"/>
</dbReference>
<feature type="region of interest" description="Disordered" evidence="6">
    <location>
        <begin position="616"/>
        <end position="673"/>
    </location>
</feature>
<feature type="compositionally biased region" description="Polar residues" evidence="6">
    <location>
        <begin position="624"/>
        <end position="634"/>
    </location>
</feature>
<feature type="compositionally biased region" description="Basic and acidic residues" evidence="6">
    <location>
        <begin position="1118"/>
        <end position="1134"/>
    </location>
</feature>
<dbReference type="PROSITE" id="PS50829">
    <property type="entry name" value="GYF"/>
    <property type="match status" value="1"/>
</dbReference>
<dbReference type="SUPFAM" id="SSF55277">
    <property type="entry name" value="GYF domain"/>
    <property type="match status" value="1"/>
</dbReference>
<feature type="compositionally biased region" description="Polar residues" evidence="6">
    <location>
        <begin position="1730"/>
        <end position="1739"/>
    </location>
</feature>
<dbReference type="PROSITE" id="PS51360">
    <property type="entry name" value="PLUS3"/>
    <property type="match status" value="1"/>
</dbReference>
<dbReference type="InterPro" id="IPR013083">
    <property type="entry name" value="Znf_RING/FYVE/PHD"/>
</dbReference>
<dbReference type="InterPro" id="IPR000571">
    <property type="entry name" value="Znf_CCCH"/>
</dbReference>
<sequence>MAEDEESMNKPIIADEQKLDNVTGLGATSPSLVVEDDTALPAPEVGPPVEESEVAVDSSQQPGVGDASMGESESSQQGNGDAEEVEVVRVTENEAVTEENVTALEKDEVTEGASVRDELTEENVTALEKDEVTEVALEKDEVAEALKVTKGEAESCMSEGTGDEKVVMTTMGTENDEILAGNDNIEGTENGETVTEINDSTVEGSVGLGKNVEMEEVKCEEVGITPVVLDDSGGITLEKEAEAMETDNKTANAEENDDMVSHVDIAAVEARVESEKDVEMDTIKHEEVEYPPLDEEDKGAGAEDETANGKKVAVTQNEEDDEMATQVDISAVEARIESEKDVEMDTMKHEEEESVPLDEEDEGTKREEEESVPLEKEDEGTKHEEEESVPLDEEDEGTKYEEEESVPLDEEDEGTGAEDEAANATPTEIESESEMTESGKSSGGKRKRKNTKSTGKSKSGGRASSRKTIGEDVCFICFDGGDLVLCDRRGCTKAYHPSCIDRDEEFFRAKGRWNCGWHQCTICQKNACYLCYTCTFSLCKGCIKDDVILCVRGNKGFCKNCMRMVKLIEGLGKEENDGPIDFDDKSSFEYLFKDYLMDLKVKLSLSSDEIADAKSPRKGADVSASKQDLSQAQRDNNDDGGSGSDASIDTLEASKTKRRKLRKRSKSVRKEEDAATTAVTISEGFSTAGTTEWASKELLEFVKHMKSGDTSVLSQFDVQALLLEYIKTNKLRDPRRKSQIICDSRLERLFGKARVGHFEMLKLLESHFLMKEDSQIDDVQGSVVDTEFNQFEADANADTPTKGVKDRKRKRKKGENRGPQSNLDEYAAIDVHNISLIYLRRKLVEDLLEENDKFHEKVVGTFLRIRISGNVQKQDLYRLVQVVGTSKAAEPYKLGKRTTDIQLEILNLNKTEVLSIDTISNQDFTEKSLSNPRSATKKRLGVNWTMPRTTFEVLTHWQGIGKRGSKEDWWKNVPACIWWTLWKERNGRKTRDEGKGYITARKENMERRGEGVICQPEECKRLRQSIRCGLINRPTVGDILDKAMEIHAARVNEWLESEISRLSHLRDRASEKGRKKEYPLFAKILSFLFPSPSLCHYQTAVECVEKLQLLKTPDERHRRLEEVPEIHADPKMDPSYESEDEDSESNDRRVYNLRVASSHADAYMRSRDSGLNRRGRGPVSPRSNFSPKDFWGAAGKFSSKNFELNRSSSGKNVLSRSEDGVHSGGGLNEDTWIEGRDKETESMNIDKPTSAAISEPMGRNSQFLSRMESFSGASSVSSPATLQGKVAESSIKINEAEKVWHYKDPSGKIQGPFSLVQLRKWSNTGYFPADLKIWRSSNKQEESILLTDALAGRFEKMPSAVDNILSATVLQNQNGERPRVNQNVGSQNSRRLVPSGGGMTSGDVSALSTERWSNDDSLNLPSPTPKQNTAGWVAGDGPSVAGANSYSSGNRILQSPPAPPDDGVNASASVQNFGGPSIRGSENNYVNSGSDFGLVPTSEQVIAAQSGYSLQNAQSFAASEQQTALINSQLGAQHAALQSVSLNLQNPSVDVHTWVAAAPSKGEPNISALAPGQSQGYGNWGTTSSSVQNLAGNFSNAGASVLPQPDYWSTPAQGSQQIIQPTTVPSVPWGAGLQENSSSASALRPENNTGWGMMPGNPNVGWGGPVPAIMNVNWGAVQAMPPGTVNPGWAPTGSLPGNVNPGWVAQSGNAGVQGLTPGNANPGWVAPTGSMGSTIQGPTSGNGWGMGAGNPGALVQRPPPQGDSNQGRGGPNGNRGTRNNDQHQDGRFSGQRDKGRNWDRQSSFGSRGPSRGGFKKNNVPCPYNTNNRCIKGDRCNYLHG</sequence>
<feature type="region of interest" description="Disordered" evidence="6">
    <location>
        <begin position="795"/>
        <end position="821"/>
    </location>
</feature>
<dbReference type="CDD" id="cd00072">
    <property type="entry name" value="GYF"/>
    <property type="match status" value="1"/>
</dbReference>
<dbReference type="SMART" id="SM00719">
    <property type="entry name" value="Plus3"/>
    <property type="match status" value="1"/>
</dbReference>
<dbReference type="Gene3D" id="1.10.245.10">
    <property type="entry name" value="SWIB/MDM2 domain"/>
    <property type="match status" value="1"/>
</dbReference>
<evidence type="ECO:0000256" key="2">
    <source>
        <dbReference type="ARBA" id="ARBA00022771"/>
    </source>
</evidence>
<dbReference type="InterPro" id="IPR003121">
    <property type="entry name" value="SWIB_MDM2_domain"/>
</dbReference>
<evidence type="ECO:0000259" key="10">
    <source>
        <dbReference type="PROSITE" id="PS51360"/>
    </source>
</evidence>
<feature type="region of interest" description="Disordered" evidence="6">
    <location>
        <begin position="1632"/>
        <end position="1656"/>
    </location>
</feature>
<dbReference type="SUPFAM" id="SSF47592">
    <property type="entry name" value="SWIB/MDM2 domain"/>
    <property type="match status" value="1"/>
</dbReference>
<feature type="compositionally biased region" description="Basic residues" evidence="6">
    <location>
        <begin position="805"/>
        <end position="814"/>
    </location>
</feature>
<protein>
    <recommendedName>
        <fullName evidence="14">Zinc finger CCCH domain-containing protein 19</fullName>
    </recommendedName>
</protein>
<evidence type="ECO:0000256" key="4">
    <source>
        <dbReference type="ARBA" id="ARBA00023125"/>
    </source>
</evidence>
<feature type="region of interest" description="Disordered" evidence="6">
    <location>
        <begin position="1162"/>
        <end position="1186"/>
    </location>
</feature>
<feature type="domain" description="GYF" evidence="9">
    <location>
        <begin position="1297"/>
        <end position="1351"/>
    </location>
</feature>
<dbReference type="Pfam" id="PF25980">
    <property type="entry name" value="NERD_plant"/>
    <property type="match status" value="1"/>
</dbReference>
<gene>
    <name evidence="12" type="ORF">MTR67_048934</name>
</gene>
<dbReference type="InterPro" id="IPR003169">
    <property type="entry name" value="GYF"/>
</dbReference>
<feature type="compositionally biased region" description="Basic and acidic residues" evidence="6">
    <location>
        <begin position="272"/>
        <end position="288"/>
    </location>
</feature>
<feature type="domain" description="DM2" evidence="11">
    <location>
        <begin position="687"/>
        <end position="770"/>
    </location>
</feature>
<feature type="compositionally biased region" description="Low complexity" evidence="6">
    <location>
        <begin position="452"/>
        <end position="465"/>
    </location>
</feature>
<dbReference type="PROSITE" id="PS50016">
    <property type="entry name" value="ZF_PHD_2"/>
    <property type="match status" value="1"/>
</dbReference>
<feature type="compositionally biased region" description="Basic residues" evidence="6">
    <location>
        <begin position="656"/>
        <end position="667"/>
    </location>
</feature>
<keyword evidence="3 5" id="KW-0862">Zinc</keyword>
<feature type="region of interest" description="Disordered" evidence="6">
    <location>
        <begin position="1118"/>
        <end position="1148"/>
    </location>
</feature>
<evidence type="ECO:0000256" key="5">
    <source>
        <dbReference type="PROSITE-ProRule" id="PRU00723"/>
    </source>
</evidence>
<dbReference type="Pfam" id="PF03126">
    <property type="entry name" value="Plus-3"/>
    <property type="match status" value="1"/>
</dbReference>
<evidence type="ECO:0000313" key="12">
    <source>
        <dbReference type="EMBL" id="WMV55549.1"/>
    </source>
</evidence>
<dbReference type="InterPro" id="IPR019787">
    <property type="entry name" value="Znf_PHD-finger"/>
</dbReference>
<feature type="region of interest" description="Disordered" evidence="6">
    <location>
        <begin position="1"/>
        <end position="85"/>
    </location>
</feature>
<evidence type="ECO:0000256" key="6">
    <source>
        <dbReference type="SAM" id="MobiDB-lite"/>
    </source>
</evidence>
<dbReference type="Gene3D" id="3.30.40.10">
    <property type="entry name" value="Zinc/RING finger domain, C3HC4 (zinc finger)"/>
    <property type="match status" value="1"/>
</dbReference>
<feature type="compositionally biased region" description="Basic and acidic residues" evidence="6">
    <location>
        <begin position="334"/>
        <end position="351"/>
    </location>
</feature>
<dbReference type="InterPro" id="IPR019835">
    <property type="entry name" value="SWIB_domain"/>
</dbReference>
<dbReference type="SUPFAM" id="SSF159042">
    <property type="entry name" value="Plus3-like"/>
    <property type="match status" value="1"/>
</dbReference>
<keyword evidence="2 5" id="KW-0863">Zinc-finger</keyword>
<evidence type="ECO:0000259" key="11">
    <source>
        <dbReference type="PROSITE" id="PS51925"/>
    </source>
</evidence>
<feature type="domain" description="PHD-type" evidence="7">
    <location>
        <begin position="471"/>
        <end position="537"/>
    </location>
</feature>
<dbReference type="Proteomes" id="UP001234989">
    <property type="component" value="Chromosome 11"/>
</dbReference>
<name>A0AAF1A0K3_SOLVR</name>
<feature type="region of interest" description="Disordered" evidence="6">
    <location>
        <begin position="1372"/>
        <end position="1428"/>
    </location>
</feature>
<dbReference type="SMART" id="SM00444">
    <property type="entry name" value="GYF"/>
    <property type="match status" value="1"/>
</dbReference>
<dbReference type="EMBL" id="CP133622">
    <property type="protein sequence ID" value="WMV55549.1"/>
    <property type="molecule type" value="Genomic_DNA"/>
</dbReference>
<evidence type="ECO:0008006" key="14">
    <source>
        <dbReference type="Google" id="ProtNLM"/>
    </source>
</evidence>
<dbReference type="InterPro" id="IPR011011">
    <property type="entry name" value="Znf_FYVE_PHD"/>
</dbReference>
<feature type="compositionally biased region" description="Acidic residues" evidence="6">
    <location>
        <begin position="352"/>
        <end position="362"/>
    </location>
</feature>
<dbReference type="InterPro" id="IPR058668">
    <property type="entry name" value="NERD_dom"/>
</dbReference>
<feature type="domain" description="Plus3" evidence="10">
    <location>
        <begin position="828"/>
        <end position="965"/>
    </location>
</feature>